<feature type="compositionally biased region" description="Polar residues" evidence="1">
    <location>
        <begin position="53"/>
        <end position="62"/>
    </location>
</feature>
<organism evidence="2 3">
    <name type="scientific">Talaromyces stipitatus (strain ATCC 10500 / CBS 375.48 / QM 6759 / NRRL 1006)</name>
    <name type="common">Penicillium stipitatum</name>
    <dbReference type="NCBI Taxonomy" id="441959"/>
    <lineage>
        <taxon>Eukaryota</taxon>
        <taxon>Fungi</taxon>
        <taxon>Dikarya</taxon>
        <taxon>Ascomycota</taxon>
        <taxon>Pezizomycotina</taxon>
        <taxon>Eurotiomycetes</taxon>
        <taxon>Eurotiomycetidae</taxon>
        <taxon>Eurotiales</taxon>
        <taxon>Trichocomaceae</taxon>
        <taxon>Talaromyces</taxon>
        <taxon>Talaromyces sect. Talaromyces</taxon>
    </lineage>
</organism>
<dbReference type="VEuPathDB" id="FungiDB:TSTA_002400"/>
<keyword evidence="3" id="KW-1185">Reference proteome</keyword>
<dbReference type="STRING" id="441959.B8MT77"/>
<gene>
    <name evidence="2" type="ORF">TSTA_002400</name>
</gene>
<proteinExistence type="predicted"/>
<dbReference type="HOGENOM" id="CLU_1361229_0_0_1"/>
<accession>B8MT77</accession>
<protein>
    <submittedName>
        <fullName evidence="2">Uncharacterized protein</fullName>
    </submittedName>
</protein>
<evidence type="ECO:0000313" key="2">
    <source>
        <dbReference type="EMBL" id="EED12174.1"/>
    </source>
</evidence>
<evidence type="ECO:0000313" key="3">
    <source>
        <dbReference type="Proteomes" id="UP000001745"/>
    </source>
</evidence>
<dbReference type="eggNOG" id="ENOG502T556">
    <property type="taxonomic scope" value="Eukaryota"/>
</dbReference>
<dbReference type="Proteomes" id="UP000001745">
    <property type="component" value="Unassembled WGS sequence"/>
</dbReference>
<evidence type="ECO:0000256" key="1">
    <source>
        <dbReference type="SAM" id="MobiDB-lite"/>
    </source>
</evidence>
<dbReference type="RefSeq" id="XP_002487828.1">
    <property type="nucleotide sequence ID" value="XM_002487783.1"/>
</dbReference>
<dbReference type="AlphaFoldDB" id="B8MT77"/>
<dbReference type="PhylomeDB" id="B8MT77"/>
<feature type="region of interest" description="Disordered" evidence="1">
    <location>
        <begin position="53"/>
        <end position="107"/>
    </location>
</feature>
<dbReference type="InParanoid" id="B8MT77"/>
<dbReference type="EMBL" id="EQ962660">
    <property type="protein sequence ID" value="EED12174.1"/>
    <property type="molecule type" value="Genomic_DNA"/>
</dbReference>
<feature type="compositionally biased region" description="Basic and acidic residues" evidence="1">
    <location>
        <begin position="68"/>
        <end position="82"/>
    </location>
</feature>
<dbReference type="GeneID" id="8102851"/>
<reference evidence="3" key="1">
    <citation type="journal article" date="2015" name="Genome Announc.">
        <title>Genome sequence of the AIDS-associated pathogen Penicillium marneffei (ATCC18224) and its near taxonomic relative Talaromyces stipitatus (ATCC10500).</title>
        <authorList>
            <person name="Nierman W.C."/>
            <person name="Fedorova-Abrams N.D."/>
            <person name="Andrianopoulos A."/>
        </authorList>
    </citation>
    <scope>NUCLEOTIDE SEQUENCE [LARGE SCALE GENOMIC DNA]</scope>
    <source>
        <strain evidence="3">ATCC 10500 / CBS 375.48 / QM 6759 / NRRL 1006</strain>
    </source>
</reference>
<dbReference type="OrthoDB" id="4358478at2759"/>
<sequence>MATQLVDASAEYQAYLRCTAAGSIIADIATNNEDYPGSLKPVKRLQEQTLRVQQLARQSGTKRQLRPRQAETHEITGKVGRPEEEETDPASGYSSDESYTEGKKESRDEAMPNAAIILLLQGFTSLVKGALLEWVFDRVHFRARFRRKNYKAYSDEALRSTRNECILAIVETKKTCKDVKGRRYHNARKCRDGRLDSKQFR</sequence>
<name>B8MT77_TALSN</name>